<evidence type="ECO:0000256" key="11">
    <source>
        <dbReference type="ARBA" id="ARBA00023316"/>
    </source>
</evidence>
<feature type="active site" evidence="14">
    <location>
        <position position="290"/>
    </location>
</feature>
<dbReference type="OrthoDB" id="9813261at2"/>
<comment type="subcellular location">
    <subcellularLocation>
        <location evidence="2 13">Cytoplasm</location>
    </subcellularLocation>
</comment>
<dbReference type="STRING" id="1297742.A176_001320"/>
<keyword evidence="8 16" id="KW-0067">ATP-binding</keyword>
<name>A0A0H4WS58_9BACT</name>
<dbReference type="RefSeq" id="WP_002634376.1">
    <property type="nucleotide sequence ID" value="NZ_CP012109.1"/>
</dbReference>
<reference evidence="18 19" key="1">
    <citation type="journal article" date="2016" name="PLoS ONE">
        <title>Complete Genome Sequence and Comparative Genomics of a Novel Myxobacterium Myxococcus hansupus.</title>
        <authorList>
            <person name="Sharma G."/>
            <person name="Narwani T."/>
            <person name="Subramanian S."/>
        </authorList>
    </citation>
    <scope>NUCLEOTIDE SEQUENCE [LARGE SCALE GENOMIC DNA]</scope>
    <source>
        <strain evidence="19">mixupus</strain>
    </source>
</reference>
<keyword evidence="15" id="KW-0479">Metal-binding</keyword>
<dbReference type="Gene3D" id="3.30.470.20">
    <property type="entry name" value="ATP-grasp fold, B domain"/>
    <property type="match status" value="1"/>
</dbReference>
<keyword evidence="9 13" id="KW-0133">Cell shape</keyword>
<keyword evidence="11 13" id="KW-0961">Cell wall biogenesis/degradation</keyword>
<evidence type="ECO:0000256" key="5">
    <source>
        <dbReference type="ARBA" id="ARBA00022490"/>
    </source>
</evidence>
<dbReference type="SMART" id="SM01209">
    <property type="entry name" value="GARS_A"/>
    <property type="match status" value="1"/>
</dbReference>
<evidence type="ECO:0000256" key="13">
    <source>
        <dbReference type="HAMAP-Rule" id="MF_00047"/>
    </source>
</evidence>
<evidence type="ECO:0000256" key="15">
    <source>
        <dbReference type="PIRSR" id="PIRSR039102-3"/>
    </source>
</evidence>
<evidence type="ECO:0000256" key="12">
    <source>
        <dbReference type="ARBA" id="ARBA00047614"/>
    </source>
</evidence>
<evidence type="ECO:0000256" key="4">
    <source>
        <dbReference type="ARBA" id="ARBA00012216"/>
    </source>
</evidence>
<evidence type="ECO:0000256" key="7">
    <source>
        <dbReference type="ARBA" id="ARBA00022741"/>
    </source>
</evidence>
<evidence type="ECO:0000256" key="9">
    <source>
        <dbReference type="ARBA" id="ARBA00022960"/>
    </source>
</evidence>
<dbReference type="PROSITE" id="PS00843">
    <property type="entry name" value="DALA_DALA_LIGASE_1"/>
    <property type="match status" value="1"/>
</dbReference>
<dbReference type="SUPFAM" id="SSF56059">
    <property type="entry name" value="Glutathione synthetase ATP-binding domain-like"/>
    <property type="match status" value="1"/>
</dbReference>
<dbReference type="Gene3D" id="3.40.50.20">
    <property type="match status" value="1"/>
</dbReference>
<feature type="domain" description="ATP-grasp" evidence="17">
    <location>
        <begin position="114"/>
        <end position="312"/>
    </location>
</feature>
<dbReference type="NCBIfam" id="NF002378">
    <property type="entry name" value="PRK01372.1"/>
    <property type="match status" value="1"/>
</dbReference>
<dbReference type="PANTHER" id="PTHR23132:SF23">
    <property type="entry name" value="D-ALANINE--D-ALANINE LIGASE B"/>
    <property type="match status" value="1"/>
</dbReference>
<accession>A0A0H4WS58</accession>
<evidence type="ECO:0000256" key="10">
    <source>
        <dbReference type="ARBA" id="ARBA00022984"/>
    </source>
</evidence>
<keyword evidence="19" id="KW-1185">Reference proteome</keyword>
<dbReference type="InterPro" id="IPR005905">
    <property type="entry name" value="D_ala_D_ala"/>
</dbReference>
<dbReference type="UniPathway" id="UPA00219"/>
<dbReference type="InterPro" id="IPR011761">
    <property type="entry name" value="ATP-grasp"/>
</dbReference>
<keyword evidence="5 13" id="KW-0963">Cytoplasm</keyword>
<dbReference type="GO" id="GO:0008360">
    <property type="term" value="P:regulation of cell shape"/>
    <property type="evidence" value="ECO:0007669"/>
    <property type="project" value="UniProtKB-KW"/>
</dbReference>
<evidence type="ECO:0000259" key="17">
    <source>
        <dbReference type="PROSITE" id="PS50975"/>
    </source>
</evidence>
<dbReference type="eggNOG" id="COG1181">
    <property type="taxonomic scope" value="Bacteria"/>
</dbReference>
<dbReference type="PROSITE" id="PS00844">
    <property type="entry name" value="DALA_DALA_LIGASE_2"/>
    <property type="match status" value="1"/>
</dbReference>
<evidence type="ECO:0000256" key="1">
    <source>
        <dbReference type="ARBA" id="ARBA00001936"/>
    </source>
</evidence>
<keyword evidence="6 13" id="KW-0436">Ligase</keyword>
<organism evidence="18 19">
    <name type="scientific">Pseudomyxococcus hansupus</name>
    <dbReference type="NCBI Taxonomy" id="1297742"/>
    <lineage>
        <taxon>Bacteria</taxon>
        <taxon>Pseudomonadati</taxon>
        <taxon>Myxococcota</taxon>
        <taxon>Myxococcia</taxon>
        <taxon>Myxococcales</taxon>
        <taxon>Cystobacterineae</taxon>
        <taxon>Myxococcaceae</taxon>
        <taxon>Pseudomyxococcus</taxon>
    </lineage>
</organism>
<dbReference type="InterPro" id="IPR016185">
    <property type="entry name" value="PreATP-grasp_dom_sf"/>
</dbReference>
<dbReference type="GO" id="GO:0005524">
    <property type="term" value="F:ATP binding"/>
    <property type="evidence" value="ECO:0007669"/>
    <property type="project" value="UniProtKB-UniRule"/>
</dbReference>
<dbReference type="InterPro" id="IPR000291">
    <property type="entry name" value="D-Ala_lig_Van_CS"/>
</dbReference>
<dbReference type="Pfam" id="PF01820">
    <property type="entry name" value="Dala_Dala_lig_N"/>
    <property type="match status" value="1"/>
</dbReference>
<feature type="active site" evidence="14">
    <location>
        <position position="28"/>
    </location>
</feature>
<keyword evidence="7 16" id="KW-0547">Nucleotide-binding</keyword>
<evidence type="ECO:0000313" key="19">
    <source>
        <dbReference type="Proteomes" id="UP000009026"/>
    </source>
</evidence>
<feature type="binding site" evidence="15">
    <location>
        <position position="266"/>
    </location>
    <ligand>
        <name>Mg(2+)</name>
        <dbReference type="ChEBI" id="CHEBI:18420"/>
        <label>1</label>
    </ligand>
</feature>
<comment type="pathway">
    <text evidence="13">Cell wall biogenesis; peptidoglycan biosynthesis.</text>
</comment>
<dbReference type="Proteomes" id="UP000009026">
    <property type="component" value="Chromosome"/>
</dbReference>
<dbReference type="InterPro" id="IPR011095">
    <property type="entry name" value="Dala_Dala_lig_C"/>
</dbReference>
<dbReference type="EMBL" id="CP012109">
    <property type="protein sequence ID" value="AKQ64408.1"/>
    <property type="molecule type" value="Genomic_DNA"/>
</dbReference>
<dbReference type="GO" id="GO:0071555">
    <property type="term" value="P:cell wall organization"/>
    <property type="evidence" value="ECO:0007669"/>
    <property type="project" value="UniProtKB-KW"/>
</dbReference>
<sequence>MTANRGAFTKDELKRKRVGVLLGGMSAEREVSLRTGEAVSGALRSLGYDVVDIDVGRDLPARLAAEKVDVAWLAVHGRYGEDGCLQGLLESLFIPYTGSGVLASALGMDKVYAKQVFVAHGIPTPAYRAFRDAASALAAADSLPFPFPVVVKPSREGSSVGVHICKTRDTYEAAVTDAAKYAGTLLVEQFVKGREVQGGVLDDEALGVIEVRAAREFYDYDAKYKAGTGTQYLFPAPLPPDQYARVNDVCLAAHQALGCSGGSRSDVIVTDGGDVFLLETNTLPGMTASSLLPKIAAGRGIDFPALCERLLLGACLKT</sequence>
<dbReference type="InterPro" id="IPR013815">
    <property type="entry name" value="ATP_grasp_subdomain_1"/>
</dbReference>
<evidence type="ECO:0000256" key="6">
    <source>
        <dbReference type="ARBA" id="ARBA00022598"/>
    </source>
</evidence>
<evidence type="ECO:0000256" key="2">
    <source>
        <dbReference type="ARBA" id="ARBA00004496"/>
    </source>
</evidence>
<keyword evidence="15" id="KW-0464">Manganese</keyword>
<evidence type="ECO:0000256" key="16">
    <source>
        <dbReference type="PROSITE-ProRule" id="PRU00409"/>
    </source>
</evidence>
<dbReference type="Gene3D" id="3.30.1490.20">
    <property type="entry name" value="ATP-grasp fold, A domain"/>
    <property type="match status" value="1"/>
</dbReference>
<comment type="cofactor">
    <cofactor evidence="1">
        <name>Mn(2+)</name>
        <dbReference type="ChEBI" id="CHEBI:29035"/>
    </cofactor>
</comment>
<feature type="active site" evidence="14">
    <location>
        <position position="158"/>
    </location>
</feature>
<comment type="similarity">
    <text evidence="3 13">Belongs to the D-alanine--D-alanine ligase family.</text>
</comment>
<dbReference type="AlphaFoldDB" id="A0A0H4WS58"/>
<feature type="binding site" evidence="15">
    <location>
        <position position="279"/>
    </location>
    <ligand>
        <name>Mg(2+)</name>
        <dbReference type="ChEBI" id="CHEBI:18420"/>
        <label>1</label>
    </ligand>
</feature>
<dbReference type="PANTHER" id="PTHR23132">
    <property type="entry name" value="D-ALANINE--D-ALANINE LIGASE"/>
    <property type="match status" value="1"/>
</dbReference>
<evidence type="ECO:0000256" key="8">
    <source>
        <dbReference type="ARBA" id="ARBA00022840"/>
    </source>
</evidence>
<feature type="binding site" evidence="15">
    <location>
        <position position="281"/>
    </location>
    <ligand>
        <name>Mg(2+)</name>
        <dbReference type="ChEBI" id="CHEBI:18420"/>
        <label>2</label>
    </ligand>
</feature>
<dbReference type="PIRSF" id="PIRSF039102">
    <property type="entry name" value="Ddl/VanB"/>
    <property type="match status" value="1"/>
</dbReference>
<dbReference type="KEGG" id="mym:A176_001320"/>
<comment type="function">
    <text evidence="13">Cell wall formation.</text>
</comment>
<protein>
    <recommendedName>
        <fullName evidence="4 13">D-alanine--D-alanine ligase</fullName>
        <ecNumber evidence="4 13">6.3.2.4</ecNumber>
    </recommendedName>
    <alternativeName>
        <fullName evidence="13">D-Ala-D-Ala ligase</fullName>
    </alternativeName>
    <alternativeName>
        <fullName evidence="13">D-alanylalanine synthetase</fullName>
    </alternativeName>
</protein>
<evidence type="ECO:0000256" key="14">
    <source>
        <dbReference type="PIRSR" id="PIRSR039102-1"/>
    </source>
</evidence>
<dbReference type="GO" id="GO:0009252">
    <property type="term" value="P:peptidoglycan biosynthetic process"/>
    <property type="evidence" value="ECO:0007669"/>
    <property type="project" value="UniProtKB-UniRule"/>
</dbReference>
<proteinExistence type="inferred from homology"/>
<dbReference type="InterPro" id="IPR011127">
    <property type="entry name" value="Dala_Dala_lig_N"/>
</dbReference>
<dbReference type="GO" id="GO:0046872">
    <property type="term" value="F:metal ion binding"/>
    <property type="evidence" value="ECO:0007669"/>
    <property type="project" value="UniProtKB-KW"/>
</dbReference>
<dbReference type="GO" id="GO:0008716">
    <property type="term" value="F:D-alanine-D-alanine ligase activity"/>
    <property type="evidence" value="ECO:0007669"/>
    <property type="project" value="UniProtKB-UniRule"/>
</dbReference>
<dbReference type="NCBIfam" id="TIGR01205">
    <property type="entry name" value="D_ala_D_alaTIGR"/>
    <property type="match status" value="1"/>
</dbReference>
<dbReference type="SUPFAM" id="SSF52440">
    <property type="entry name" value="PreATP-grasp domain"/>
    <property type="match status" value="1"/>
</dbReference>
<gene>
    <name evidence="13" type="primary">ddl</name>
    <name evidence="18" type="ORF">A176_001320</name>
</gene>
<evidence type="ECO:0000313" key="18">
    <source>
        <dbReference type="EMBL" id="AKQ64408.1"/>
    </source>
</evidence>
<comment type="catalytic activity">
    <reaction evidence="12 13">
        <text>2 D-alanine + ATP = D-alanyl-D-alanine + ADP + phosphate + H(+)</text>
        <dbReference type="Rhea" id="RHEA:11224"/>
        <dbReference type="ChEBI" id="CHEBI:15378"/>
        <dbReference type="ChEBI" id="CHEBI:30616"/>
        <dbReference type="ChEBI" id="CHEBI:43474"/>
        <dbReference type="ChEBI" id="CHEBI:57416"/>
        <dbReference type="ChEBI" id="CHEBI:57822"/>
        <dbReference type="ChEBI" id="CHEBI:456216"/>
        <dbReference type="EC" id="6.3.2.4"/>
    </reaction>
</comment>
<keyword evidence="10 13" id="KW-0573">Peptidoglycan synthesis</keyword>
<dbReference type="GO" id="GO:0005737">
    <property type="term" value="C:cytoplasm"/>
    <property type="evidence" value="ECO:0007669"/>
    <property type="project" value="UniProtKB-SubCell"/>
</dbReference>
<dbReference type="HAMAP" id="MF_00047">
    <property type="entry name" value="Dala_Dala_lig"/>
    <property type="match status" value="1"/>
</dbReference>
<evidence type="ECO:0000256" key="3">
    <source>
        <dbReference type="ARBA" id="ARBA00010871"/>
    </source>
</evidence>
<dbReference type="Pfam" id="PF07478">
    <property type="entry name" value="Dala_Dala_lig_C"/>
    <property type="match status" value="1"/>
</dbReference>
<feature type="binding site" evidence="15">
    <location>
        <position position="279"/>
    </location>
    <ligand>
        <name>Mg(2+)</name>
        <dbReference type="ChEBI" id="CHEBI:18420"/>
        <label>2</label>
    </ligand>
</feature>
<dbReference type="PROSITE" id="PS50975">
    <property type="entry name" value="ATP_GRASP"/>
    <property type="match status" value="1"/>
</dbReference>
<comment type="cofactor">
    <cofactor evidence="15">
        <name>Mg(2+)</name>
        <dbReference type="ChEBI" id="CHEBI:18420"/>
    </cofactor>
    <cofactor evidence="15">
        <name>Mn(2+)</name>
        <dbReference type="ChEBI" id="CHEBI:29035"/>
    </cofactor>
    <text evidence="15">Binds 2 magnesium or manganese ions per subunit.</text>
</comment>
<dbReference type="PATRIC" id="fig|1297742.4.peg.1336"/>
<dbReference type="EC" id="6.3.2.4" evidence="4 13"/>
<keyword evidence="15" id="KW-0460">Magnesium</keyword>